<dbReference type="RefSeq" id="WP_150039030.1">
    <property type="nucleotide sequence ID" value="NZ_OW485601.1"/>
</dbReference>
<sequence>MTKDAMPAQPGFLLSRRHVLAGAAALAAPAVIGSEARAQASKVVISTWGGDYARLLRENVEAPLLQKQGVEVIQDVGDQAPRVAKIQAQRRLPRGSTDVVSVEAVAAYQLAEMGLLEELTPTKVPNLKYLQDSLRSPTYAAHIYSPQLLIYSPERVQAPPTSFTDLFDPKYKNRVGVTDVNFFYAVMGASLYASGTTNDMEKAKELVTRVNANGMKLFPTTDAGGPAFRSGEVDIGLMWMARIIMWQNAGISVKGAFPKEGCVVYVSGMGVPKNAPNKEAAYKYINAMLEPSAQRGFAEQMGYLPTITNAGLTGKVAEQLALPDPAPRLVVPDYGYTTKVQPEIADWWKKTIQRA</sequence>
<comment type="caution">
    <text evidence="2">The sequence shown here is derived from an EMBL/GenBank/DDBJ whole genome shotgun (WGS) entry which is preliminary data.</text>
</comment>
<dbReference type="GO" id="GO:0030975">
    <property type="term" value="F:thiamine binding"/>
    <property type="evidence" value="ECO:0007669"/>
    <property type="project" value="TreeGrafter"/>
</dbReference>
<keyword evidence="3" id="KW-1185">Reference proteome</keyword>
<dbReference type="EMBL" id="VWPK01000003">
    <property type="protein sequence ID" value="KAA5614099.1"/>
    <property type="molecule type" value="Genomic_DNA"/>
</dbReference>
<dbReference type="GO" id="GO:0030288">
    <property type="term" value="C:outer membrane-bounded periplasmic space"/>
    <property type="evidence" value="ECO:0007669"/>
    <property type="project" value="TreeGrafter"/>
</dbReference>
<organism evidence="2 3">
    <name type="scientific">Rhodovastum atsumiense</name>
    <dbReference type="NCBI Taxonomy" id="504468"/>
    <lineage>
        <taxon>Bacteria</taxon>
        <taxon>Pseudomonadati</taxon>
        <taxon>Pseudomonadota</taxon>
        <taxon>Alphaproteobacteria</taxon>
        <taxon>Acetobacterales</taxon>
        <taxon>Acetobacteraceae</taxon>
        <taxon>Rhodovastum</taxon>
    </lineage>
</organism>
<reference evidence="2 3" key="1">
    <citation type="submission" date="2019-09" db="EMBL/GenBank/DDBJ databases">
        <title>Genome sequence of Rhodovastum atsumiense, a diverse member of the Acetobacteraceae family of non-sulfur purple photosynthetic bacteria.</title>
        <authorList>
            <person name="Meyer T."/>
            <person name="Kyndt J."/>
        </authorList>
    </citation>
    <scope>NUCLEOTIDE SEQUENCE [LARGE SCALE GENOMIC DNA]</scope>
    <source>
        <strain evidence="2 3">DSM 21279</strain>
    </source>
</reference>
<dbReference type="PROSITE" id="PS51318">
    <property type="entry name" value="TAT"/>
    <property type="match status" value="1"/>
</dbReference>
<dbReference type="AlphaFoldDB" id="A0A5M6J1K5"/>
<dbReference type="PANTHER" id="PTHR30006:SF2">
    <property type="entry name" value="ABC TRANSPORTER SUBSTRATE-BINDING PROTEIN"/>
    <property type="match status" value="1"/>
</dbReference>
<evidence type="ECO:0000256" key="1">
    <source>
        <dbReference type="ARBA" id="ARBA00022729"/>
    </source>
</evidence>
<evidence type="ECO:0000313" key="2">
    <source>
        <dbReference type="EMBL" id="KAA5614099.1"/>
    </source>
</evidence>
<dbReference type="SUPFAM" id="SSF53850">
    <property type="entry name" value="Periplasmic binding protein-like II"/>
    <property type="match status" value="1"/>
</dbReference>
<dbReference type="OrthoDB" id="7811527at2"/>
<dbReference type="GO" id="GO:0030976">
    <property type="term" value="F:thiamine pyrophosphate binding"/>
    <property type="evidence" value="ECO:0007669"/>
    <property type="project" value="TreeGrafter"/>
</dbReference>
<proteinExistence type="predicted"/>
<gene>
    <name evidence="2" type="ORF">F1189_02545</name>
</gene>
<name>A0A5M6J1K5_9PROT</name>
<protein>
    <submittedName>
        <fullName evidence="2">Extracellular solute-binding protein</fullName>
    </submittedName>
</protein>
<dbReference type="InterPro" id="IPR006059">
    <property type="entry name" value="SBP"/>
</dbReference>
<dbReference type="Gene3D" id="3.40.190.10">
    <property type="entry name" value="Periplasmic binding protein-like II"/>
    <property type="match status" value="2"/>
</dbReference>
<keyword evidence="1" id="KW-0732">Signal</keyword>
<dbReference type="PANTHER" id="PTHR30006">
    <property type="entry name" value="THIAMINE-BINDING PERIPLASMIC PROTEIN-RELATED"/>
    <property type="match status" value="1"/>
</dbReference>
<accession>A0A5M6J1K5</accession>
<dbReference type="GO" id="GO:0015888">
    <property type="term" value="P:thiamine transport"/>
    <property type="evidence" value="ECO:0007669"/>
    <property type="project" value="TreeGrafter"/>
</dbReference>
<evidence type="ECO:0000313" key="3">
    <source>
        <dbReference type="Proteomes" id="UP000325255"/>
    </source>
</evidence>
<dbReference type="Proteomes" id="UP000325255">
    <property type="component" value="Unassembled WGS sequence"/>
</dbReference>
<dbReference type="Pfam" id="PF13416">
    <property type="entry name" value="SBP_bac_8"/>
    <property type="match status" value="1"/>
</dbReference>
<dbReference type="InterPro" id="IPR006311">
    <property type="entry name" value="TAT_signal"/>
</dbReference>